<evidence type="ECO:0000259" key="1">
    <source>
        <dbReference type="Pfam" id="PF08241"/>
    </source>
</evidence>
<dbReference type="PANTHER" id="PTHR24024">
    <property type="entry name" value="PULMONARY SURFACTANT-ASSOCIATED PROTEIN A"/>
    <property type="match status" value="1"/>
</dbReference>
<dbReference type="GO" id="GO:0008757">
    <property type="term" value="F:S-adenosylmethionine-dependent methyltransferase activity"/>
    <property type="evidence" value="ECO:0007669"/>
    <property type="project" value="InterPro"/>
</dbReference>
<dbReference type="SUPFAM" id="SSF53335">
    <property type="entry name" value="S-adenosyl-L-methionine-dependent methyltransferases"/>
    <property type="match status" value="1"/>
</dbReference>
<dbReference type="Proteomes" id="UP000683360">
    <property type="component" value="Unassembled WGS sequence"/>
</dbReference>
<name>A0A8S3Q422_MYTED</name>
<protein>
    <recommendedName>
        <fullName evidence="1">Methyltransferase type 11 domain-containing protein</fullName>
    </recommendedName>
</protein>
<dbReference type="GO" id="GO:0005615">
    <property type="term" value="C:extracellular space"/>
    <property type="evidence" value="ECO:0007669"/>
    <property type="project" value="TreeGrafter"/>
</dbReference>
<organism evidence="2 3">
    <name type="scientific">Mytilus edulis</name>
    <name type="common">Blue mussel</name>
    <dbReference type="NCBI Taxonomy" id="6550"/>
    <lineage>
        <taxon>Eukaryota</taxon>
        <taxon>Metazoa</taxon>
        <taxon>Spiralia</taxon>
        <taxon>Lophotrochozoa</taxon>
        <taxon>Mollusca</taxon>
        <taxon>Bivalvia</taxon>
        <taxon>Autobranchia</taxon>
        <taxon>Pteriomorphia</taxon>
        <taxon>Mytilida</taxon>
        <taxon>Mytiloidea</taxon>
        <taxon>Mytilidae</taxon>
        <taxon>Mytilinae</taxon>
        <taxon>Mytilus</taxon>
    </lineage>
</organism>
<feature type="domain" description="Methyltransferase type 11" evidence="1">
    <location>
        <begin position="268"/>
        <end position="361"/>
    </location>
</feature>
<proteinExistence type="predicted"/>
<dbReference type="EMBL" id="CAJPWZ010000321">
    <property type="protein sequence ID" value="CAG2190258.1"/>
    <property type="molecule type" value="Genomic_DNA"/>
</dbReference>
<evidence type="ECO:0000313" key="2">
    <source>
        <dbReference type="EMBL" id="CAG2190258.1"/>
    </source>
</evidence>
<dbReference type="OrthoDB" id="6120555at2759"/>
<evidence type="ECO:0000313" key="3">
    <source>
        <dbReference type="Proteomes" id="UP000683360"/>
    </source>
</evidence>
<dbReference type="PANTHER" id="PTHR24024:SF18">
    <property type="entry name" value="SHORT-CHAIN COLLAGEN C4-LIKE"/>
    <property type="match status" value="1"/>
</dbReference>
<keyword evidence="3" id="KW-1185">Reference proteome</keyword>
<accession>A0A8S3Q422</accession>
<dbReference type="Pfam" id="PF08241">
    <property type="entry name" value="Methyltransf_11"/>
    <property type="match status" value="1"/>
</dbReference>
<dbReference type="Gene3D" id="3.40.50.150">
    <property type="entry name" value="Vaccinia Virus protein VP39"/>
    <property type="match status" value="1"/>
</dbReference>
<comment type="caution">
    <text evidence="2">The sequence shown here is derived from an EMBL/GenBank/DDBJ whole genome shotgun (WGS) entry which is preliminary data.</text>
</comment>
<dbReference type="InterPro" id="IPR013216">
    <property type="entry name" value="Methyltransf_11"/>
</dbReference>
<dbReference type="InterPro" id="IPR029063">
    <property type="entry name" value="SAM-dependent_MTases_sf"/>
</dbReference>
<reference evidence="2" key="1">
    <citation type="submission" date="2021-03" db="EMBL/GenBank/DDBJ databases">
        <authorList>
            <person name="Bekaert M."/>
        </authorList>
    </citation>
    <scope>NUCLEOTIDE SEQUENCE</scope>
</reference>
<dbReference type="InterPro" id="IPR051077">
    <property type="entry name" value="Ca-dependent_lectin"/>
</dbReference>
<sequence>MSDMKRSGSLPTATDGHDTFNFDGVFRDVNNKLTRERLYAAQKLVSEGKWQNAKDALKVLISEVTDKHDNRNLRMILKEIDLYQERHIDDSVERHEAVNWNTVSERRPTRYSERWDELPQSIFLLKSWKMEDGSLRVIVGRRILSHQWITNKIRELHCSHIRASMLLGVFVDLRIQDDGVVVLYRQLTGSEKKTIMHDIVHKYLQEMELVFPFPALQTEYKTEIHCPDEGWEIDETLALQLGEGEVFLRDFSIKFLKTLGKEDLFLYDPACSTGQFLATMKEAFPNSYTAGQDLSYQMTLFAGKRLDEVHHGNAAEPKITDDIADVVFVRFINSEVMKASDARVMVHPLVRVLKKGGHLIIFGHTPVLVSSADLLMDEGLEVLQCIGGDAKWDGVFQYYLVRGYSLLKVSLIASSGYSLLKVSFITSGGYSLLKVSFTASGGYCLLKVSFIVSEGYSLLKVSFIVSEGYSLLKVSFIVSSGYSLLKVSFITSGGYSLLKVSFTASGGYCLLKVSLYLLKVSLIASGGKVKVSLIANGGYSLLKVSLVANGGYSLLKVSFIASGGYSLIKVSFMASSGYSLLKVSLIASGGYSYAAGAWYAHSGSAANPVCLPEDPNIATLQRTNDSNYANIYGAEYEGYFKDEHNKNVPCSVCRAKQTTASIMIPGRNTCYPGWKMEYHGFLAGGRPDHAAASMYVCMDNSPEYLPGGTSNQDGYLFYTTLAKCGSLYCPPYKQDTSINLNNLRAFQQYV</sequence>
<gene>
    <name evidence="2" type="ORF">MEDL_5578</name>
</gene>
<dbReference type="AlphaFoldDB" id="A0A8S3Q422"/>